<evidence type="ECO:0000313" key="6">
    <source>
        <dbReference type="EMBL" id="KAE9155948.1"/>
    </source>
</evidence>
<dbReference type="OrthoDB" id="124426at2759"/>
<dbReference type="EMBL" id="QXFX01000004">
    <property type="protein sequence ID" value="KAE9140355.1"/>
    <property type="molecule type" value="Genomic_DNA"/>
</dbReference>
<evidence type="ECO:0000256" key="1">
    <source>
        <dbReference type="SAM" id="SignalP"/>
    </source>
</evidence>
<dbReference type="Proteomes" id="UP000476176">
    <property type="component" value="Unassembled WGS sequence"/>
</dbReference>
<dbReference type="Proteomes" id="UP000441208">
    <property type="component" value="Unassembled WGS sequence"/>
</dbReference>
<name>A0A6A3FXR3_9STRA</name>
<gene>
    <name evidence="10" type="ORF">PF001_g302</name>
    <name evidence="9" type="ORF">PF002_g306</name>
    <name evidence="8" type="ORF">PF004_g234</name>
    <name evidence="7" type="ORF">PF005_g217</name>
    <name evidence="6" type="ORF">PF006_g172</name>
    <name evidence="5" type="ORF">PF007_g405</name>
    <name evidence="11" type="ORF">PF008_g143</name>
    <name evidence="2" type="ORF">PF009_g443</name>
    <name evidence="4" type="ORF">PF010_g213</name>
    <name evidence="3" type="ORF">PF011_g220</name>
</gene>
<reference evidence="12 13" key="1">
    <citation type="submission" date="2018-08" db="EMBL/GenBank/DDBJ databases">
        <title>Genomic investigation of the strawberry pathogen Phytophthora fragariae indicates pathogenicity is determined by transcriptional variation in three key races.</title>
        <authorList>
            <person name="Adams T.M."/>
            <person name="Armitage A.D."/>
            <person name="Sobczyk M.K."/>
            <person name="Bates H.J."/>
            <person name="Dunwell J.M."/>
            <person name="Nellist C.F."/>
            <person name="Harrison R.J."/>
        </authorList>
    </citation>
    <scope>NUCLEOTIDE SEQUENCE [LARGE SCALE GENOMIC DNA]</scope>
    <source>
        <strain evidence="10 14">A4</strain>
        <strain evidence="9 15">BC-1</strain>
        <strain evidence="8 19">BC-23</strain>
        <strain evidence="7 13">NOV-27</strain>
        <strain evidence="6 16">NOV-5</strain>
        <strain evidence="5 17">NOV-71</strain>
        <strain evidence="11 20">NOV-77</strain>
        <strain evidence="2 12">NOV-9</strain>
        <strain evidence="4 21">ONT-3</strain>
        <strain evidence="3 18">SCRP245</strain>
    </source>
</reference>
<accession>A0A6A3FXR3</accession>
<dbReference type="EMBL" id="QXGA01000003">
    <property type="protein sequence ID" value="KAE9155948.1"/>
    <property type="molecule type" value="Genomic_DNA"/>
</dbReference>
<evidence type="ECO:0000313" key="8">
    <source>
        <dbReference type="EMBL" id="KAE9256195.1"/>
    </source>
</evidence>
<evidence type="ECO:0000313" key="7">
    <source>
        <dbReference type="EMBL" id="KAE9238432.1"/>
    </source>
</evidence>
<evidence type="ECO:0000313" key="12">
    <source>
        <dbReference type="Proteomes" id="UP000429523"/>
    </source>
</evidence>
<evidence type="ECO:0000313" key="18">
    <source>
        <dbReference type="Proteomes" id="UP000460718"/>
    </source>
</evidence>
<dbReference type="EMBL" id="QXGF01000008">
    <property type="protein sequence ID" value="KAE8950062.1"/>
    <property type="molecule type" value="Genomic_DNA"/>
</dbReference>
<dbReference type="EMBL" id="QXGD01000006">
    <property type="protein sequence ID" value="KAE9258218.1"/>
    <property type="molecule type" value="Genomic_DNA"/>
</dbReference>
<dbReference type="Proteomes" id="UP000460718">
    <property type="component" value="Unassembled WGS sequence"/>
</dbReference>
<dbReference type="Proteomes" id="UP000437068">
    <property type="component" value="Unassembled WGS sequence"/>
</dbReference>
<organism evidence="2 12">
    <name type="scientific">Phytophthora fragariae</name>
    <dbReference type="NCBI Taxonomy" id="53985"/>
    <lineage>
        <taxon>Eukaryota</taxon>
        <taxon>Sar</taxon>
        <taxon>Stramenopiles</taxon>
        <taxon>Oomycota</taxon>
        <taxon>Peronosporomycetes</taxon>
        <taxon>Peronosporales</taxon>
        <taxon>Peronosporaceae</taxon>
        <taxon>Phytophthora</taxon>
    </lineage>
</organism>
<feature type="chain" id="PRO_5036163863" evidence="1">
    <location>
        <begin position="24"/>
        <end position="118"/>
    </location>
</feature>
<evidence type="ECO:0000313" key="11">
    <source>
        <dbReference type="EMBL" id="KAE9362377.1"/>
    </source>
</evidence>
<dbReference type="Proteomes" id="UP000433483">
    <property type="component" value="Unassembled WGS sequence"/>
</dbReference>
<dbReference type="Proteomes" id="UP000488956">
    <property type="component" value="Unassembled WGS sequence"/>
</dbReference>
<evidence type="ECO:0000313" key="4">
    <source>
        <dbReference type="EMBL" id="KAE9140355.1"/>
    </source>
</evidence>
<evidence type="ECO:0000313" key="3">
    <source>
        <dbReference type="EMBL" id="KAE9031269.1"/>
    </source>
</evidence>
<keyword evidence="1" id="KW-0732">Signal</keyword>
<proteinExistence type="predicted"/>
<dbReference type="EMBL" id="QXFW01000004">
    <property type="protein sequence ID" value="KAE9031269.1"/>
    <property type="molecule type" value="Genomic_DNA"/>
</dbReference>
<comment type="caution">
    <text evidence="2">The sequence shown here is derived from an EMBL/GenBank/DDBJ whole genome shotgun (WGS) entry which is preliminary data.</text>
</comment>
<dbReference type="AlphaFoldDB" id="A0A6A3FXR3"/>
<dbReference type="Proteomes" id="UP000440367">
    <property type="component" value="Unassembled WGS sequence"/>
</dbReference>
<dbReference type="Proteomes" id="UP000440732">
    <property type="component" value="Unassembled WGS sequence"/>
</dbReference>
<protein>
    <submittedName>
        <fullName evidence="2">Uncharacterized protein</fullName>
    </submittedName>
</protein>
<dbReference type="EMBL" id="QXGB01000004">
    <property type="protein sequence ID" value="KAE9238432.1"/>
    <property type="molecule type" value="Genomic_DNA"/>
</dbReference>
<evidence type="ECO:0000313" key="15">
    <source>
        <dbReference type="Proteomes" id="UP000440367"/>
    </source>
</evidence>
<dbReference type="EMBL" id="QXGE01000005">
    <property type="protein sequence ID" value="KAE9330631.1"/>
    <property type="molecule type" value="Genomic_DNA"/>
</dbReference>
<evidence type="ECO:0000313" key="2">
    <source>
        <dbReference type="EMBL" id="KAE8950062.1"/>
    </source>
</evidence>
<dbReference type="EMBL" id="QXGC01000004">
    <property type="protein sequence ID" value="KAE9256195.1"/>
    <property type="molecule type" value="Genomic_DNA"/>
</dbReference>
<dbReference type="Proteomes" id="UP000429523">
    <property type="component" value="Unassembled WGS sequence"/>
</dbReference>
<feature type="signal peptide" evidence="1">
    <location>
        <begin position="1"/>
        <end position="23"/>
    </location>
</feature>
<evidence type="ECO:0000313" key="13">
    <source>
        <dbReference type="Proteomes" id="UP000433483"/>
    </source>
</evidence>
<evidence type="ECO:0000313" key="21">
    <source>
        <dbReference type="Proteomes" id="UP000488956"/>
    </source>
</evidence>
<evidence type="ECO:0000313" key="9">
    <source>
        <dbReference type="EMBL" id="KAE9258218.1"/>
    </source>
</evidence>
<keyword evidence="13" id="KW-1185">Reference proteome</keyword>
<evidence type="ECO:0000313" key="17">
    <source>
        <dbReference type="Proteomes" id="UP000441208"/>
    </source>
</evidence>
<evidence type="ECO:0000313" key="19">
    <source>
        <dbReference type="Proteomes" id="UP000476176"/>
    </source>
</evidence>
<sequence>MPSLGISVCARIVASLILLKAWTIRHPPVAFFTQNVGLECGDRFHGCDRLAADPRRRRRSLRLDHGEAATVASHSTSRQTGVDLVPTSTIGRKDGWNHVREDIDELSYERSDWVAAGL</sequence>
<evidence type="ECO:0000313" key="10">
    <source>
        <dbReference type="EMBL" id="KAE9330631.1"/>
    </source>
</evidence>
<evidence type="ECO:0000313" key="5">
    <source>
        <dbReference type="EMBL" id="KAE9141051.1"/>
    </source>
</evidence>
<evidence type="ECO:0000313" key="20">
    <source>
        <dbReference type="Proteomes" id="UP000486351"/>
    </source>
</evidence>
<dbReference type="EMBL" id="QXFY01000003">
    <property type="protein sequence ID" value="KAE9362377.1"/>
    <property type="molecule type" value="Genomic_DNA"/>
</dbReference>
<dbReference type="EMBL" id="QXFZ01000007">
    <property type="protein sequence ID" value="KAE9141051.1"/>
    <property type="molecule type" value="Genomic_DNA"/>
</dbReference>
<dbReference type="Proteomes" id="UP000486351">
    <property type="component" value="Unassembled WGS sequence"/>
</dbReference>
<evidence type="ECO:0000313" key="16">
    <source>
        <dbReference type="Proteomes" id="UP000440732"/>
    </source>
</evidence>
<evidence type="ECO:0000313" key="14">
    <source>
        <dbReference type="Proteomes" id="UP000437068"/>
    </source>
</evidence>